<reference evidence="1" key="1">
    <citation type="submission" date="2022-05" db="EMBL/GenBank/DDBJ databases">
        <title>The Musa troglodytarum L. genome provides insights into the mechanism of non-climacteric behaviour and enrichment of carotenoids.</title>
        <authorList>
            <person name="Wang J."/>
        </authorList>
    </citation>
    <scope>NUCLEOTIDE SEQUENCE</scope>
    <source>
        <tissue evidence="1">Leaf</tissue>
    </source>
</reference>
<accession>A0A9E7JV53</accession>
<keyword evidence="2" id="KW-1185">Reference proteome</keyword>
<sequence>MKVEGRAEGFAARDGASCFHRRRRSKKERSRSCQGNQKLRCVWELVEGQDTAVADADEDTQKLVKLVHLLLYIAQPLECNSGSGVWWEKRKKGVGTAAGWPGQRCINASPPQTKIAVRNVGVTAISAGAQQLHSLATGDHLAEPSAIKKMPDSMGECLRCSAISDRH</sequence>
<evidence type="ECO:0000313" key="1">
    <source>
        <dbReference type="EMBL" id="URD94815.1"/>
    </source>
</evidence>
<organism evidence="1 2">
    <name type="scientific">Musa troglodytarum</name>
    <name type="common">fe'i banana</name>
    <dbReference type="NCBI Taxonomy" id="320322"/>
    <lineage>
        <taxon>Eukaryota</taxon>
        <taxon>Viridiplantae</taxon>
        <taxon>Streptophyta</taxon>
        <taxon>Embryophyta</taxon>
        <taxon>Tracheophyta</taxon>
        <taxon>Spermatophyta</taxon>
        <taxon>Magnoliopsida</taxon>
        <taxon>Liliopsida</taxon>
        <taxon>Zingiberales</taxon>
        <taxon>Musaceae</taxon>
        <taxon>Musa</taxon>
    </lineage>
</organism>
<name>A0A9E7JV53_9LILI</name>
<evidence type="ECO:0000313" key="2">
    <source>
        <dbReference type="Proteomes" id="UP001055439"/>
    </source>
</evidence>
<dbReference type="Proteomes" id="UP001055439">
    <property type="component" value="Chromosome 4"/>
</dbReference>
<protein>
    <submittedName>
        <fullName evidence="1">Uncharacterized protein</fullName>
    </submittedName>
</protein>
<gene>
    <name evidence="1" type="ORF">MUK42_16853</name>
</gene>
<proteinExistence type="predicted"/>
<dbReference type="AlphaFoldDB" id="A0A9E7JV53"/>
<dbReference type="EMBL" id="CP097506">
    <property type="protein sequence ID" value="URD94815.1"/>
    <property type="molecule type" value="Genomic_DNA"/>
</dbReference>